<dbReference type="PATRIC" id="fig|1121318.3.peg.2453"/>
<gene>
    <name evidence="1" type="ORF">CLHOM_24360</name>
</gene>
<dbReference type="InterPro" id="IPR045738">
    <property type="entry name" value="DUF6088"/>
</dbReference>
<evidence type="ECO:0000313" key="1">
    <source>
        <dbReference type="EMBL" id="KOA19330.1"/>
    </source>
</evidence>
<organism evidence="1 2">
    <name type="scientific">Clostridium homopropionicum DSM 5847</name>
    <dbReference type="NCBI Taxonomy" id="1121318"/>
    <lineage>
        <taxon>Bacteria</taxon>
        <taxon>Bacillati</taxon>
        <taxon>Bacillota</taxon>
        <taxon>Clostridia</taxon>
        <taxon>Eubacteriales</taxon>
        <taxon>Clostridiaceae</taxon>
        <taxon>Clostridium</taxon>
    </lineage>
</organism>
<accession>A0A0L6Z8N3</accession>
<dbReference type="EMBL" id="LHUR01000027">
    <property type="protein sequence ID" value="KOA19330.1"/>
    <property type="molecule type" value="Genomic_DNA"/>
</dbReference>
<dbReference type="Pfam" id="PF19570">
    <property type="entry name" value="DUF6088"/>
    <property type="match status" value="1"/>
</dbReference>
<protein>
    <recommendedName>
        <fullName evidence="3">AbiEi antitoxin C-terminal domain-containing protein</fullName>
    </recommendedName>
</protein>
<dbReference type="RefSeq" id="WP_052221936.1">
    <property type="nucleotide sequence ID" value="NZ_LHUR01000027.1"/>
</dbReference>
<comment type="caution">
    <text evidence="1">The sequence shown here is derived from an EMBL/GenBank/DDBJ whole genome shotgun (WGS) entry which is preliminary data.</text>
</comment>
<reference evidence="2" key="1">
    <citation type="submission" date="2015-08" db="EMBL/GenBank/DDBJ databases">
        <title>Genome sequence of the strict anaerobe Clostridium homopropionicum LuHBu1 (DSM 5847T).</title>
        <authorList>
            <person name="Poehlein A."/>
            <person name="Beck M."/>
            <person name="Schiel-Bengelsdorf B."/>
            <person name="Bengelsdorf F.R."/>
            <person name="Daniel R."/>
            <person name="Duerre P."/>
        </authorList>
    </citation>
    <scope>NUCLEOTIDE SEQUENCE [LARGE SCALE GENOMIC DNA]</scope>
    <source>
        <strain evidence="2">DSM 5847</strain>
    </source>
</reference>
<proteinExistence type="predicted"/>
<name>A0A0L6Z8N3_9CLOT</name>
<sequence>MNYQLEVRKKIESYPAKELIIANRFLRENLSYIPANAYYKSIERMLRNGELEKVAKGVYCRPKITKFGKISASEENILNYFIGKENHTGVVVGYRLYNKYGITTQVSKTVKIYSNILDEERKVIKNVEIKKINISINSRIKRAIEQLEILENHNQIEEIDKKKLVYLHGIIAEEYSDEVFTNVLRNMKYKKRTIAFLESILKSRRVENTLSQFLNKTSKYKIPAMEEFYESAY</sequence>
<dbReference type="Proteomes" id="UP000037043">
    <property type="component" value="Unassembled WGS sequence"/>
</dbReference>
<evidence type="ECO:0000313" key="2">
    <source>
        <dbReference type="Proteomes" id="UP000037043"/>
    </source>
</evidence>
<evidence type="ECO:0008006" key="3">
    <source>
        <dbReference type="Google" id="ProtNLM"/>
    </source>
</evidence>
<dbReference type="STRING" id="36844.SAMN04488501_106196"/>
<keyword evidence="2" id="KW-1185">Reference proteome</keyword>
<dbReference type="AlphaFoldDB" id="A0A0L6Z8N3"/>